<dbReference type="InterPro" id="IPR016024">
    <property type="entry name" value="ARM-type_fold"/>
</dbReference>
<dbReference type="GO" id="GO:0005737">
    <property type="term" value="C:cytoplasm"/>
    <property type="evidence" value="ECO:0007669"/>
    <property type="project" value="TreeGrafter"/>
</dbReference>
<keyword evidence="6" id="KW-1185">Reference proteome</keyword>
<keyword evidence="4" id="KW-0539">Nucleus</keyword>
<name>A0A0N5B4M7_STREA</name>
<evidence type="ECO:0000313" key="6">
    <source>
        <dbReference type="Proteomes" id="UP000046392"/>
    </source>
</evidence>
<dbReference type="Proteomes" id="UP000046392">
    <property type="component" value="Unplaced"/>
</dbReference>
<proteinExistence type="inferred from homology"/>
<dbReference type="Pfam" id="PF08389">
    <property type="entry name" value="Xpo1"/>
    <property type="match status" value="1"/>
</dbReference>
<accession>A0A0N5B4M7</accession>
<comment type="similarity">
    <text evidence="2">Belongs to the importin beta family.</text>
</comment>
<evidence type="ECO:0000256" key="2">
    <source>
        <dbReference type="ARBA" id="ARBA00007991"/>
    </source>
</evidence>
<dbReference type="GO" id="GO:0006606">
    <property type="term" value="P:protein import into nucleus"/>
    <property type="evidence" value="ECO:0007669"/>
    <property type="project" value="TreeGrafter"/>
</dbReference>
<evidence type="ECO:0000313" key="7">
    <source>
        <dbReference type="WBParaSite" id="SPAL_0000102800.1"/>
    </source>
</evidence>
<evidence type="ECO:0000256" key="4">
    <source>
        <dbReference type="ARBA" id="ARBA00023242"/>
    </source>
</evidence>
<protein>
    <submittedName>
        <fullName evidence="7">Xpo1 domain-containing protein</fullName>
    </submittedName>
</protein>
<evidence type="ECO:0000259" key="5">
    <source>
        <dbReference type="Pfam" id="PF08389"/>
    </source>
</evidence>
<dbReference type="PANTHER" id="PTHR12363:SF33">
    <property type="entry name" value="IMPORTIN-13"/>
    <property type="match status" value="1"/>
</dbReference>
<sequence length="976" mass="112059">MEQEKLNFIVNSVTEFYSCTNEQRRAELNDILVQIQSDPSSWLYSFELLIGNYDSSCKHFASSLLYTVLHDSFDDVAFKANEIREFLVNILTNSHHTLHFAVYNKLTLCLAIFILSTMPDIWANPFEELTVTWSTTPELLMKVLSDVAIAFQTIKVPLQQRNLVKSTLLTKSKAIIDITRTILCAPDTTPTIQVAGIDCVENWMKLPGASLEDWQHVFFIVLENKIDDNVTCSRLITVVSENKEVRAYPKFCIAFMEFLATKLTPRFYDNIKMINFNDFEDGDAEMVLEDVCSLINSIVVFMTNIVDLVVTNENYHARSLPLLTQICEFFSSISNFPQPFPSKETFSDIPLEFWCNFRDALSCTKKQEVKQAFLKYFAQNLSYAIVKMSLPLRKEMLSKQEYEKFETYRIHRAQDSITLYDLEPEETINFLIKSLILSYQEGDLIKAEAILYLFDDISDYFSDTEKEHIETFLRINMEFLNSGGVKSFNTYEEVKKNYGENLMNSITKFSYLLFSDGYSDDNMIRNALGIGHYFLISHPETTSSALKYMLGLVERQHPSLLPITDTMIGVCYTFFQNEDLPEDDRIDAMKIIGYLLSIRPLEFVLQSLDTLVLPRIQFLKRFIRGEEDISKYSGNEFEKKVLFEIKVIAAIIKTIQKKNKNIESSETVINDANGRTVINSQTQRGYKKEPSNPEILSKTSPVYMILSEFAVDIPLLLQKFYTNESLMQRLCELLVSALTSLKEDIVHFGELYVNVIDTLIYVHTRITSHLAKHFIIVTSRQEQLYPLIINKINYWFGKVVEGNVTFTNDDDIVDIIDLSYHIMRKGSIMLQSSTLQSETANFLRSVAMICILTITTDNTNAKREAALTLKYWAKCVRDSPTGIIGEMVRSIIPQLIPPLIREIQSRYTSQNVLDAITDILYTIFTLYKEQTAEVFNQMYPGGCDGMIGQIFKTPGTMKSFQLKVGILNKSVKNAKV</sequence>
<dbReference type="AlphaFoldDB" id="A0A0N5B4M7"/>
<dbReference type="InterPro" id="IPR051345">
    <property type="entry name" value="Importin_beta-like_NTR"/>
</dbReference>
<feature type="domain" description="Exportin-1/Importin-beta-like" evidence="5">
    <location>
        <begin position="102"/>
        <end position="205"/>
    </location>
</feature>
<dbReference type="WBParaSite" id="SPAL_0000102800.1">
    <property type="protein sequence ID" value="SPAL_0000102800.1"/>
    <property type="gene ID" value="SPAL_0000102800"/>
</dbReference>
<dbReference type="GO" id="GO:0005634">
    <property type="term" value="C:nucleus"/>
    <property type="evidence" value="ECO:0007669"/>
    <property type="project" value="UniProtKB-SubCell"/>
</dbReference>
<keyword evidence="3" id="KW-0813">Transport</keyword>
<dbReference type="STRING" id="174720.A0A0N5B4M7"/>
<comment type="subcellular location">
    <subcellularLocation>
        <location evidence="1">Nucleus</location>
    </subcellularLocation>
</comment>
<organism evidence="6 7">
    <name type="scientific">Strongyloides papillosus</name>
    <name type="common">Intestinal threadworm</name>
    <dbReference type="NCBI Taxonomy" id="174720"/>
    <lineage>
        <taxon>Eukaryota</taxon>
        <taxon>Metazoa</taxon>
        <taxon>Ecdysozoa</taxon>
        <taxon>Nematoda</taxon>
        <taxon>Chromadorea</taxon>
        <taxon>Rhabditida</taxon>
        <taxon>Tylenchina</taxon>
        <taxon>Panagrolaimomorpha</taxon>
        <taxon>Strongyloidoidea</taxon>
        <taxon>Strongyloididae</taxon>
        <taxon>Strongyloides</taxon>
    </lineage>
</organism>
<dbReference type="InterPro" id="IPR013598">
    <property type="entry name" value="Exportin-1/Importin-b-like"/>
</dbReference>
<reference evidence="7" key="1">
    <citation type="submission" date="2017-02" db="UniProtKB">
        <authorList>
            <consortium name="WormBaseParasite"/>
        </authorList>
    </citation>
    <scope>IDENTIFICATION</scope>
</reference>
<dbReference type="PANTHER" id="PTHR12363">
    <property type="entry name" value="TRANSPORTIN 3 AND IMPORTIN 13"/>
    <property type="match status" value="1"/>
</dbReference>
<evidence type="ECO:0000256" key="1">
    <source>
        <dbReference type="ARBA" id="ARBA00004123"/>
    </source>
</evidence>
<dbReference type="SUPFAM" id="SSF48371">
    <property type="entry name" value="ARM repeat"/>
    <property type="match status" value="1"/>
</dbReference>
<evidence type="ECO:0000256" key="3">
    <source>
        <dbReference type="ARBA" id="ARBA00022448"/>
    </source>
</evidence>
<dbReference type="Gene3D" id="1.25.10.10">
    <property type="entry name" value="Leucine-rich Repeat Variant"/>
    <property type="match status" value="1"/>
</dbReference>
<dbReference type="InterPro" id="IPR011989">
    <property type="entry name" value="ARM-like"/>
</dbReference>